<dbReference type="EMBL" id="JBIAJP010000010">
    <property type="protein sequence ID" value="MFF0007659.1"/>
    <property type="molecule type" value="Genomic_DNA"/>
</dbReference>
<reference evidence="2 3" key="1">
    <citation type="submission" date="2024-10" db="EMBL/GenBank/DDBJ databases">
        <title>The Natural Products Discovery Center: Release of the First 8490 Sequenced Strains for Exploring Actinobacteria Biosynthetic Diversity.</title>
        <authorList>
            <person name="Kalkreuter E."/>
            <person name="Kautsar S.A."/>
            <person name="Yang D."/>
            <person name="Bader C.D."/>
            <person name="Teijaro C.N."/>
            <person name="Fluegel L."/>
            <person name="Davis C.M."/>
            <person name="Simpson J.R."/>
            <person name="Lauterbach L."/>
            <person name="Steele A.D."/>
            <person name="Gui C."/>
            <person name="Meng S."/>
            <person name="Li G."/>
            <person name="Viehrig K."/>
            <person name="Ye F."/>
            <person name="Su P."/>
            <person name="Kiefer A.F."/>
            <person name="Nichols A."/>
            <person name="Cepeda A.J."/>
            <person name="Yan W."/>
            <person name="Fan B."/>
            <person name="Jiang Y."/>
            <person name="Adhikari A."/>
            <person name="Zheng C.-J."/>
            <person name="Schuster L."/>
            <person name="Cowan T.M."/>
            <person name="Smanski M.J."/>
            <person name="Chevrette M.G."/>
            <person name="De Carvalho L.P.S."/>
            <person name="Shen B."/>
        </authorList>
    </citation>
    <scope>NUCLEOTIDE SEQUENCE [LARGE SCALE GENOMIC DNA]</scope>
    <source>
        <strain evidence="2 3">NPDC005497</strain>
    </source>
</reference>
<dbReference type="Proteomes" id="UP001601422">
    <property type="component" value="Unassembled WGS sequence"/>
</dbReference>
<feature type="domain" description="Bacterial bifunctional deaminase-reductase C-terminal" evidence="1">
    <location>
        <begin position="7"/>
        <end position="184"/>
    </location>
</feature>
<dbReference type="InterPro" id="IPR002734">
    <property type="entry name" value="RibDG_C"/>
</dbReference>
<accession>A0ABW6N320</accession>
<evidence type="ECO:0000313" key="3">
    <source>
        <dbReference type="Proteomes" id="UP001601422"/>
    </source>
</evidence>
<dbReference type="InterPro" id="IPR024072">
    <property type="entry name" value="DHFR-like_dom_sf"/>
</dbReference>
<keyword evidence="3" id="KW-1185">Reference proteome</keyword>
<sequence length="201" mass="21521">MRIVVINHVTLDGIMQGPGRADEDTRDGFTHGGWAAERGADDVITAAWGRRLAAGSGYLLGRRTYSDVLAHWNTQDSPFRDALNSAPKYVASNTLSEPLLWPNSTLLSGDIPEAVTELKKIPGNDLHIMGSGVLIRSLAPFGLIDEYLLCIHPLVLGAGRRLFADGFCPTTFHVAEATPTATGVIIASYRPHSSTSTGAIL</sequence>
<dbReference type="Pfam" id="PF01872">
    <property type="entry name" value="RibD_C"/>
    <property type="match status" value="1"/>
</dbReference>
<gene>
    <name evidence="2" type="ORF">ACFYQT_30070</name>
</gene>
<protein>
    <submittedName>
        <fullName evidence="2">Dihydrofolate reductase family protein</fullName>
    </submittedName>
</protein>
<dbReference type="RefSeq" id="WP_361945912.1">
    <property type="nucleotide sequence ID" value="NZ_JBEXWI010000020.1"/>
</dbReference>
<evidence type="ECO:0000259" key="1">
    <source>
        <dbReference type="Pfam" id="PF01872"/>
    </source>
</evidence>
<dbReference type="SUPFAM" id="SSF53597">
    <property type="entry name" value="Dihydrofolate reductase-like"/>
    <property type="match status" value="1"/>
</dbReference>
<name>A0ABW6N320_9ACTN</name>
<organism evidence="2 3">
    <name type="scientific">Streptomyces tibetensis</name>
    <dbReference type="NCBI Taxonomy" id="2382123"/>
    <lineage>
        <taxon>Bacteria</taxon>
        <taxon>Bacillati</taxon>
        <taxon>Actinomycetota</taxon>
        <taxon>Actinomycetes</taxon>
        <taxon>Kitasatosporales</taxon>
        <taxon>Streptomycetaceae</taxon>
        <taxon>Streptomyces</taxon>
    </lineage>
</organism>
<proteinExistence type="predicted"/>
<evidence type="ECO:0000313" key="2">
    <source>
        <dbReference type="EMBL" id="MFF0007659.1"/>
    </source>
</evidence>
<comment type="caution">
    <text evidence="2">The sequence shown here is derived from an EMBL/GenBank/DDBJ whole genome shotgun (WGS) entry which is preliminary data.</text>
</comment>
<dbReference type="Gene3D" id="3.40.430.10">
    <property type="entry name" value="Dihydrofolate Reductase, subunit A"/>
    <property type="match status" value="1"/>
</dbReference>